<dbReference type="InterPro" id="IPR037321">
    <property type="entry name" value="KIN17-like"/>
</dbReference>
<dbReference type="InterPro" id="IPR036236">
    <property type="entry name" value="Znf_C2H2_sf"/>
</dbReference>
<evidence type="ECO:0000256" key="3">
    <source>
        <dbReference type="ARBA" id="ARBA00022771"/>
    </source>
</evidence>
<proteinExistence type="inferred from homology"/>
<sequence>MGRAEAGSSKAIGNAIKAKGLGRLRWYCQICEKQCRDENGFQAHTRSEPHMRKMLLVGPKAGQTIAEFSNQFQKEFVSLLRTRHSTNRVRANAVYNEYIQDKHHVHMNATRWVTLNGFIMTIGKAGIVKVDEDEKGLWIAWVDNSPKTLAKQAANQKKERAQMDGEERERAELEAQIARARALEGEKKEEDGSLKKKEGEKITLSFGAPVSTSPAAADPTSTSTPAAPSSSSAPAGQSAEAKPPISFGTIGQPTPAPTSISINPLKRPAPVNVFKAAKTAKTESSGDSHASNGAKKGYMSEAERLMKEDQARKSMKAGGNAGYQGAGPRRTGDGGRRFVLQ</sequence>
<dbReference type="EMBL" id="JAODAN010000006">
    <property type="protein sequence ID" value="KAK1923447.1"/>
    <property type="molecule type" value="Genomic_DNA"/>
</dbReference>
<evidence type="ECO:0000256" key="1">
    <source>
        <dbReference type="ARBA" id="ARBA00008517"/>
    </source>
</evidence>
<comment type="similarity">
    <text evidence="1">Belongs to the KIN17 family.</text>
</comment>
<dbReference type="InterPro" id="IPR019447">
    <property type="entry name" value="DNA/RNA-bd_Kin17_WH-like_dom"/>
</dbReference>
<feature type="compositionally biased region" description="Basic and acidic residues" evidence="5">
    <location>
        <begin position="181"/>
        <end position="201"/>
    </location>
</feature>
<evidence type="ECO:0000259" key="6">
    <source>
        <dbReference type="PROSITE" id="PS00028"/>
    </source>
</evidence>
<dbReference type="GO" id="GO:0006260">
    <property type="term" value="P:DNA replication"/>
    <property type="evidence" value="ECO:0007669"/>
    <property type="project" value="TreeGrafter"/>
</dbReference>
<dbReference type="GO" id="GO:0008270">
    <property type="term" value="F:zinc ion binding"/>
    <property type="evidence" value="ECO:0007669"/>
    <property type="project" value="UniProtKB-KW"/>
</dbReference>
<dbReference type="PANTHER" id="PTHR12805:SF0">
    <property type="entry name" value="DNA_RNA-BINDING PROTEIN KIN17"/>
    <property type="match status" value="1"/>
</dbReference>
<comment type="caution">
    <text evidence="7">The sequence shown here is derived from an EMBL/GenBank/DDBJ whole genome shotgun (WGS) entry which is preliminary data.</text>
</comment>
<dbReference type="InterPro" id="IPR038254">
    <property type="entry name" value="KIN17_WH-like_sf"/>
</dbReference>
<dbReference type="GO" id="GO:0006974">
    <property type="term" value="P:DNA damage response"/>
    <property type="evidence" value="ECO:0007669"/>
    <property type="project" value="TreeGrafter"/>
</dbReference>
<feature type="domain" description="C2H2-type" evidence="6">
    <location>
        <begin position="28"/>
        <end position="50"/>
    </location>
</feature>
<keyword evidence="7" id="KW-0238">DNA-binding</keyword>
<dbReference type="GO" id="GO:0005634">
    <property type="term" value="C:nucleus"/>
    <property type="evidence" value="ECO:0007669"/>
    <property type="project" value="TreeGrafter"/>
</dbReference>
<dbReference type="SMART" id="SM01253">
    <property type="entry name" value="Kin17_mid"/>
    <property type="match status" value="1"/>
</dbReference>
<dbReference type="SUPFAM" id="SSF57667">
    <property type="entry name" value="beta-beta-alpha zinc fingers"/>
    <property type="match status" value="1"/>
</dbReference>
<dbReference type="AlphaFoldDB" id="A0AAD9CWN7"/>
<feature type="compositionally biased region" description="Polar residues" evidence="5">
    <location>
        <begin position="249"/>
        <end position="262"/>
    </location>
</feature>
<dbReference type="Gene3D" id="1.10.10.2030">
    <property type="entry name" value="DNA/RNA-binding protein Kin17, conserved domain"/>
    <property type="match status" value="1"/>
</dbReference>
<feature type="compositionally biased region" description="Low complexity" evidence="5">
    <location>
        <begin position="208"/>
        <end position="235"/>
    </location>
</feature>
<dbReference type="Proteomes" id="UP001182556">
    <property type="component" value="Unassembled WGS sequence"/>
</dbReference>
<accession>A0AAD9CWN7</accession>
<keyword evidence="8" id="KW-1185">Reference proteome</keyword>
<gene>
    <name evidence="7" type="ORF">DB88DRAFT_453652</name>
</gene>
<dbReference type="Pfam" id="PF10357">
    <property type="entry name" value="WH_KIN17"/>
    <property type="match status" value="1"/>
</dbReference>
<feature type="compositionally biased region" description="Basic and acidic residues" evidence="5">
    <location>
        <begin position="330"/>
        <end position="341"/>
    </location>
</feature>
<evidence type="ECO:0000313" key="8">
    <source>
        <dbReference type="Proteomes" id="UP001182556"/>
    </source>
</evidence>
<evidence type="ECO:0000256" key="5">
    <source>
        <dbReference type="SAM" id="MobiDB-lite"/>
    </source>
</evidence>
<keyword evidence="3" id="KW-0863">Zinc-finger</keyword>
<name>A0AAD9CWN7_PAPLA</name>
<organism evidence="7 8">
    <name type="scientific">Papiliotrema laurentii</name>
    <name type="common">Cryptococcus laurentii</name>
    <dbReference type="NCBI Taxonomy" id="5418"/>
    <lineage>
        <taxon>Eukaryota</taxon>
        <taxon>Fungi</taxon>
        <taxon>Dikarya</taxon>
        <taxon>Basidiomycota</taxon>
        <taxon>Agaricomycotina</taxon>
        <taxon>Tremellomycetes</taxon>
        <taxon>Tremellales</taxon>
        <taxon>Rhynchogastremaceae</taxon>
        <taxon>Papiliotrema</taxon>
    </lineage>
</organism>
<dbReference type="Pfam" id="PF25095">
    <property type="entry name" value="C2H2-zf_KIN17"/>
    <property type="match status" value="1"/>
</dbReference>
<dbReference type="FunFam" id="1.10.10.2030:FF:000001">
    <property type="entry name" value="DNA/RNA-binding protein KIN17, putative"/>
    <property type="match status" value="1"/>
</dbReference>
<reference evidence="7" key="1">
    <citation type="submission" date="2023-02" db="EMBL/GenBank/DDBJ databases">
        <title>Identification and recombinant expression of a fungal hydrolase from Papiliotrema laurentii that hydrolyzes apple cutin and clears colloidal polyester polyurethane.</title>
        <authorList>
            <consortium name="DOE Joint Genome Institute"/>
            <person name="Roman V.A."/>
            <person name="Bojanowski C."/>
            <person name="Crable B.R."/>
            <person name="Wagner D.N."/>
            <person name="Hung C.S."/>
            <person name="Nadeau L.J."/>
            <person name="Schratz L."/>
            <person name="Haridas S."/>
            <person name="Pangilinan J."/>
            <person name="Lipzen A."/>
            <person name="Na H."/>
            <person name="Yan M."/>
            <person name="Ng V."/>
            <person name="Grigoriev I.V."/>
            <person name="Spatafora J.W."/>
            <person name="Barlow D."/>
            <person name="Biffinger J."/>
            <person name="Kelley-Loughnane N."/>
            <person name="Varaljay V.A."/>
            <person name="Crookes-Goodson W.J."/>
        </authorList>
    </citation>
    <scope>NUCLEOTIDE SEQUENCE</scope>
    <source>
        <strain evidence="7">5307AH</strain>
    </source>
</reference>
<feature type="region of interest" description="Disordered" evidence="5">
    <location>
        <begin position="181"/>
        <end position="341"/>
    </location>
</feature>
<dbReference type="Gene3D" id="3.30.160.60">
    <property type="entry name" value="Classic Zinc Finger"/>
    <property type="match status" value="1"/>
</dbReference>
<evidence type="ECO:0000313" key="7">
    <source>
        <dbReference type="EMBL" id="KAK1923447.1"/>
    </source>
</evidence>
<keyword evidence="2" id="KW-0479">Metal-binding</keyword>
<dbReference type="InterPro" id="IPR056767">
    <property type="entry name" value="C2H2-Znf_KIN17"/>
</dbReference>
<feature type="compositionally biased region" description="Basic and acidic residues" evidence="5">
    <location>
        <begin position="301"/>
        <end position="312"/>
    </location>
</feature>
<dbReference type="GO" id="GO:0003690">
    <property type="term" value="F:double-stranded DNA binding"/>
    <property type="evidence" value="ECO:0007669"/>
    <property type="project" value="TreeGrafter"/>
</dbReference>
<keyword evidence="4" id="KW-0862">Zinc</keyword>
<dbReference type="PROSITE" id="PS00028">
    <property type="entry name" value="ZINC_FINGER_C2H2_1"/>
    <property type="match status" value="1"/>
</dbReference>
<evidence type="ECO:0000256" key="2">
    <source>
        <dbReference type="ARBA" id="ARBA00022723"/>
    </source>
</evidence>
<protein>
    <submittedName>
        <fullName evidence="7">Domain of Kin17 curved DNA-binding protein-domain-containing protein</fullName>
    </submittedName>
</protein>
<dbReference type="PANTHER" id="PTHR12805">
    <property type="entry name" value="KIN17 KIN, ANTIGENIC DETERMINANT OF RECA PROTEIN HOMOLOG"/>
    <property type="match status" value="1"/>
</dbReference>
<dbReference type="InterPro" id="IPR013087">
    <property type="entry name" value="Znf_C2H2_type"/>
</dbReference>
<evidence type="ECO:0000256" key="4">
    <source>
        <dbReference type="ARBA" id="ARBA00022833"/>
    </source>
</evidence>